<organism evidence="1">
    <name type="scientific">Oryza barthii</name>
    <dbReference type="NCBI Taxonomy" id="65489"/>
    <lineage>
        <taxon>Eukaryota</taxon>
        <taxon>Viridiplantae</taxon>
        <taxon>Streptophyta</taxon>
        <taxon>Embryophyta</taxon>
        <taxon>Tracheophyta</taxon>
        <taxon>Spermatophyta</taxon>
        <taxon>Magnoliopsida</taxon>
        <taxon>Liliopsida</taxon>
        <taxon>Poales</taxon>
        <taxon>Poaceae</taxon>
        <taxon>BOP clade</taxon>
        <taxon>Oryzoideae</taxon>
        <taxon>Oryzeae</taxon>
        <taxon>Oryzinae</taxon>
        <taxon>Oryza</taxon>
    </lineage>
</organism>
<dbReference type="STRING" id="65489.A0A0D3G5S8"/>
<evidence type="ECO:0000313" key="2">
    <source>
        <dbReference type="Proteomes" id="UP000026960"/>
    </source>
</evidence>
<dbReference type="PaxDb" id="65489-OBART05G10950.1"/>
<evidence type="ECO:0000313" key="1">
    <source>
        <dbReference type="EnsemblPlants" id="OBART05G10950.1"/>
    </source>
</evidence>
<dbReference type="AlphaFoldDB" id="A0A0D3G5S8"/>
<dbReference type="Gramene" id="OBART05G10950.1">
    <property type="protein sequence ID" value="OBART05G10950.1"/>
    <property type="gene ID" value="OBART05G10950"/>
</dbReference>
<dbReference type="HOGENOM" id="CLU_1404407_0_0_1"/>
<dbReference type="EnsemblPlants" id="OBART05G10950.1">
    <property type="protein sequence ID" value="OBART05G10950.1"/>
    <property type="gene ID" value="OBART05G10950"/>
</dbReference>
<protein>
    <submittedName>
        <fullName evidence="1">Uncharacterized protein</fullName>
    </submittedName>
</protein>
<dbReference type="Proteomes" id="UP000026960">
    <property type="component" value="Chromosome 5"/>
</dbReference>
<sequence>MVTPSPPDLLRAAHPDLLLTASEPRHTGSNYIIIGLHNHKDLSVDLRMADLDKVGGGVARQAARGALCWIEHMSAFMLRKMVELIAQEEEHYMGHTKDKFKGVEFLNVPLENYTPMSIIFGETQATGRFAMGSNEALDAPADMASSGLGVMDGDMEGEIGVGAGCASVAEGSGVGPWWTVNIEPPTDSFAGGFS</sequence>
<reference evidence="1" key="1">
    <citation type="journal article" date="2009" name="Rice">
        <title>De Novo Next Generation Sequencing of Plant Genomes.</title>
        <authorList>
            <person name="Rounsley S."/>
            <person name="Marri P.R."/>
            <person name="Yu Y."/>
            <person name="He R."/>
            <person name="Sisneros N."/>
            <person name="Goicoechea J.L."/>
            <person name="Lee S.J."/>
            <person name="Angelova A."/>
            <person name="Kudrna D."/>
            <person name="Luo M."/>
            <person name="Affourtit J."/>
            <person name="Desany B."/>
            <person name="Knight J."/>
            <person name="Niazi F."/>
            <person name="Egholm M."/>
            <person name="Wing R.A."/>
        </authorList>
    </citation>
    <scope>NUCLEOTIDE SEQUENCE [LARGE SCALE GENOMIC DNA]</scope>
    <source>
        <strain evidence="1">cv. IRGC 105608</strain>
    </source>
</reference>
<proteinExistence type="predicted"/>
<reference evidence="1" key="2">
    <citation type="submission" date="2015-03" db="UniProtKB">
        <authorList>
            <consortium name="EnsemblPlants"/>
        </authorList>
    </citation>
    <scope>IDENTIFICATION</scope>
</reference>
<accession>A0A0D3G5S8</accession>
<name>A0A0D3G5S8_9ORYZ</name>
<keyword evidence="2" id="KW-1185">Reference proteome</keyword>